<dbReference type="STRING" id="5762.D2VLQ9"/>
<keyword evidence="9" id="KW-1185">Reference proteome</keyword>
<dbReference type="EMBL" id="GG738881">
    <property type="protein sequence ID" value="EFC42101.1"/>
    <property type="molecule type" value="Genomic_DNA"/>
</dbReference>
<dbReference type="Gene3D" id="1.10.10.10">
    <property type="entry name" value="Winged helix-like DNA-binding domain superfamily/Winged helix DNA-binding domain"/>
    <property type="match status" value="1"/>
</dbReference>
<dbReference type="AlphaFoldDB" id="D2VLQ9"/>
<dbReference type="eggNOG" id="KOG4068">
    <property type="taxonomic scope" value="Eukaryota"/>
</dbReference>
<dbReference type="SUPFAM" id="SSF46785">
    <property type="entry name" value="Winged helix' DNA-binding domain"/>
    <property type="match status" value="2"/>
</dbReference>
<reference evidence="8 9" key="1">
    <citation type="journal article" date="2010" name="Cell">
        <title>The genome of Naegleria gruberi illuminates early eukaryotic versatility.</title>
        <authorList>
            <person name="Fritz-Laylin L.K."/>
            <person name="Prochnik S.E."/>
            <person name="Ginger M.L."/>
            <person name="Dacks J.B."/>
            <person name="Carpenter M.L."/>
            <person name="Field M.C."/>
            <person name="Kuo A."/>
            <person name="Paredez A."/>
            <person name="Chapman J."/>
            <person name="Pham J."/>
            <person name="Shu S."/>
            <person name="Neupane R."/>
            <person name="Cipriano M."/>
            <person name="Mancuso J."/>
            <person name="Tu H."/>
            <person name="Salamov A."/>
            <person name="Lindquist E."/>
            <person name="Shapiro H."/>
            <person name="Lucas S."/>
            <person name="Grigoriev I.V."/>
            <person name="Cande W.Z."/>
            <person name="Fulton C."/>
            <person name="Rokhsar D.S."/>
            <person name="Dawson S.C."/>
        </authorList>
    </citation>
    <scope>NUCLEOTIDE SEQUENCE [LARGE SCALE GENOMIC DNA]</scope>
    <source>
        <strain evidence="8 9">NEG-M</strain>
    </source>
</reference>
<dbReference type="KEGG" id="ngr:NAEGRDRAFT_69867"/>
<evidence type="ECO:0000313" key="9">
    <source>
        <dbReference type="Proteomes" id="UP000006671"/>
    </source>
</evidence>
<evidence type="ECO:0000256" key="3">
    <source>
        <dbReference type="ARBA" id="ARBA00017934"/>
    </source>
</evidence>
<dbReference type="InterPro" id="IPR014041">
    <property type="entry name" value="ESCRT-II_cplx_Vps25-sub_N"/>
</dbReference>
<accession>D2VLQ9</accession>
<comment type="subcellular location">
    <subcellularLocation>
        <location evidence="1">Cytoplasm</location>
    </subcellularLocation>
</comment>
<dbReference type="Gene3D" id="1.10.10.570">
    <property type="entry name" value="Winged helix' DNA-binding domain. Chain C. Domain 1"/>
    <property type="match status" value="1"/>
</dbReference>
<dbReference type="GeneID" id="8855555"/>
<dbReference type="InterPro" id="IPR036390">
    <property type="entry name" value="WH_DNA-bd_sf"/>
</dbReference>
<keyword evidence="6" id="KW-0653">Protein transport</keyword>
<evidence type="ECO:0000256" key="2">
    <source>
        <dbReference type="ARBA" id="ARBA00009674"/>
    </source>
</evidence>
<sequence>MSKSSKAIDFPTFYNLPPFYSLQPVLETREKQSKLWSEVILKYCEHERKFVIVIAEEEGKLFSNSTINRKLNREAIYYFLDDLVAKERGEWLDKKSKESIYIYWKTPMEWADKIQKWVDDSGVSNTVCTFFELLEGETGEGTEFHGMNKDIFKKALKLLEKRGKAEMFQSGDNEGVKFL</sequence>
<dbReference type="RefSeq" id="XP_002674845.1">
    <property type="nucleotide sequence ID" value="XM_002674799.1"/>
</dbReference>
<evidence type="ECO:0000256" key="5">
    <source>
        <dbReference type="ARBA" id="ARBA00022490"/>
    </source>
</evidence>
<dbReference type="Pfam" id="PF05871">
    <property type="entry name" value="ESCRT-II"/>
    <property type="match status" value="1"/>
</dbReference>
<dbReference type="PANTHER" id="PTHR13149">
    <property type="entry name" value="VACUOLAR PROTEIN SORTING-ASSOCIATED PROTEIN VPS25"/>
    <property type="match status" value="1"/>
</dbReference>
<evidence type="ECO:0000256" key="4">
    <source>
        <dbReference type="ARBA" id="ARBA00022448"/>
    </source>
</evidence>
<keyword evidence="5" id="KW-0963">Cytoplasm</keyword>
<dbReference type="PANTHER" id="PTHR13149:SF0">
    <property type="entry name" value="VACUOLAR PROTEIN-SORTING-ASSOCIATED PROTEIN 25"/>
    <property type="match status" value="1"/>
</dbReference>
<dbReference type="GO" id="GO:0000814">
    <property type="term" value="C:ESCRT II complex"/>
    <property type="evidence" value="ECO:0007669"/>
    <property type="project" value="InterPro"/>
</dbReference>
<dbReference type="Proteomes" id="UP000006671">
    <property type="component" value="Unassembled WGS sequence"/>
</dbReference>
<dbReference type="OrthoDB" id="245150at2759"/>
<organism evidence="9">
    <name type="scientific">Naegleria gruberi</name>
    <name type="common">Amoeba</name>
    <dbReference type="NCBI Taxonomy" id="5762"/>
    <lineage>
        <taxon>Eukaryota</taxon>
        <taxon>Discoba</taxon>
        <taxon>Heterolobosea</taxon>
        <taxon>Tetramitia</taxon>
        <taxon>Eutetramitia</taxon>
        <taxon>Vahlkampfiidae</taxon>
        <taxon>Naegleria</taxon>
    </lineage>
</organism>
<evidence type="ECO:0000256" key="6">
    <source>
        <dbReference type="ARBA" id="ARBA00022927"/>
    </source>
</evidence>
<evidence type="ECO:0000256" key="7">
    <source>
        <dbReference type="ARBA" id="ARBA00030094"/>
    </source>
</evidence>
<dbReference type="FunFam" id="1.10.10.570:FF:000003">
    <property type="entry name" value="Vacuolar protein-sorting-associated protein 25"/>
    <property type="match status" value="1"/>
</dbReference>
<dbReference type="InterPro" id="IPR008570">
    <property type="entry name" value="ESCRT-II_cplx_Vps25-sub"/>
</dbReference>
<evidence type="ECO:0000256" key="1">
    <source>
        <dbReference type="ARBA" id="ARBA00004496"/>
    </source>
</evidence>
<dbReference type="VEuPathDB" id="AmoebaDB:NAEGRDRAFT_69867"/>
<protein>
    <recommendedName>
        <fullName evidence="3">Vacuolar protein-sorting-associated protein 25</fullName>
    </recommendedName>
    <alternativeName>
        <fullName evidence="7">ESCRT-II complex subunit VPS25</fullName>
    </alternativeName>
</protein>
<dbReference type="GO" id="GO:0005198">
    <property type="term" value="F:structural molecule activity"/>
    <property type="evidence" value="ECO:0007669"/>
    <property type="project" value="TreeGrafter"/>
</dbReference>
<dbReference type="InParanoid" id="D2VLQ9"/>
<keyword evidence="4" id="KW-0813">Transport</keyword>
<dbReference type="GO" id="GO:0016236">
    <property type="term" value="P:macroautophagy"/>
    <property type="evidence" value="ECO:0007669"/>
    <property type="project" value="UniProtKB-ARBA"/>
</dbReference>
<dbReference type="FunCoup" id="D2VLQ9">
    <property type="interactions" value="224"/>
</dbReference>
<dbReference type="InterPro" id="IPR036388">
    <property type="entry name" value="WH-like_DNA-bd_sf"/>
</dbReference>
<gene>
    <name evidence="8" type="ORF">NAEGRDRAFT_69867</name>
</gene>
<proteinExistence type="inferred from homology"/>
<dbReference type="GO" id="GO:0043328">
    <property type="term" value="P:protein transport to vacuole involved in ubiquitin-dependent protein catabolic process via the multivesicular body sorting pathway"/>
    <property type="evidence" value="ECO:0007669"/>
    <property type="project" value="TreeGrafter"/>
</dbReference>
<evidence type="ECO:0000313" key="8">
    <source>
        <dbReference type="EMBL" id="EFC42101.1"/>
    </source>
</evidence>
<dbReference type="FunFam" id="1.10.10.10:FF:000141">
    <property type="entry name" value="vacuolar protein-sorting-associated protein 25"/>
    <property type="match status" value="1"/>
</dbReference>
<comment type="similarity">
    <text evidence="2">Belongs to the VPS25 family.</text>
</comment>
<name>D2VLQ9_NAEGR</name>
<dbReference type="OMA" id="TRCLIMW"/>
<dbReference type="GO" id="GO:0042803">
    <property type="term" value="F:protein homodimerization activity"/>
    <property type="evidence" value="ECO:0007669"/>
    <property type="project" value="TreeGrafter"/>
</dbReference>